<dbReference type="Proteomes" id="UP000324241">
    <property type="component" value="Unassembled WGS sequence"/>
</dbReference>
<feature type="transmembrane region" description="Helical" evidence="2">
    <location>
        <begin position="295"/>
        <end position="320"/>
    </location>
</feature>
<feature type="transmembrane region" description="Helical" evidence="2">
    <location>
        <begin position="407"/>
        <end position="430"/>
    </location>
</feature>
<dbReference type="PANTHER" id="PTHR37544">
    <property type="entry name" value="SPRAY-RELATED"/>
    <property type="match status" value="1"/>
</dbReference>
<keyword evidence="2" id="KW-0812">Transmembrane</keyword>
<feature type="transmembrane region" description="Helical" evidence="2">
    <location>
        <begin position="676"/>
        <end position="701"/>
    </location>
</feature>
<feature type="compositionally biased region" description="Polar residues" evidence="1">
    <location>
        <begin position="85"/>
        <end position="107"/>
    </location>
</feature>
<feature type="compositionally biased region" description="Polar residues" evidence="1">
    <location>
        <begin position="195"/>
        <end position="206"/>
    </location>
</feature>
<reference evidence="3 4" key="1">
    <citation type="submission" date="2019-08" db="EMBL/GenBank/DDBJ databases">
        <title>The genome sequence of a newly discovered highly antifungal drug resistant Aspergillus species, Aspergillus tanneri NIH 1004.</title>
        <authorList>
            <person name="Mounaud S."/>
            <person name="Singh I."/>
            <person name="Joardar V."/>
            <person name="Pakala S."/>
            <person name="Pakala S."/>
            <person name="Venepally P."/>
            <person name="Chung J.K."/>
            <person name="Losada L."/>
            <person name="Nierman W.C."/>
        </authorList>
    </citation>
    <scope>NUCLEOTIDE SEQUENCE [LARGE SCALE GENOMIC DNA]</scope>
    <source>
        <strain evidence="3 4">NIH1004</strain>
    </source>
</reference>
<evidence type="ECO:0000313" key="3">
    <source>
        <dbReference type="EMBL" id="KAA8645846.1"/>
    </source>
</evidence>
<feature type="transmembrane region" description="Helical" evidence="2">
    <location>
        <begin position="561"/>
        <end position="585"/>
    </location>
</feature>
<feature type="transmembrane region" description="Helical" evidence="2">
    <location>
        <begin position="255"/>
        <end position="274"/>
    </location>
</feature>
<dbReference type="PANTHER" id="PTHR37544:SF1">
    <property type="entry name" value="PHOSPHORIBOSYLAMINOIMIDAZOLE-SUCCINOCARBOXAMIDE SYNTHASE"/>
    <property type="match status" value="1"/>
</dbReference>
<name>A0A5M9MJ04_9EURO</name>
<feature type="compositionally biased region" description="Polar residues" evidence="1">
    <location>
        <begin position="62"/>
        <end position="76"/>
    </location>
</feature>
<comment type="caution">
    <text evidence="3">The sequence shown here is derived from an EMBL/GenBank/DDBJ whole genome shotgun (WGS) entry which is preliminary data.</text>
</comment>
<keyword evidence="2" id="KW-1133">Transmembrane helix</keyword>
<dbReference type="Pfam" id="PF11915">
    <property type="entry name" value="DUF3433"/>
    <property type="match status" value="2"/>
</dbReference>
<feature type="transmembrane region" description="Helical" evidence="2">
    <location>
        <begin position="362"/>
        <end position="386"/>
    </location>
</feature>
<feature type="compositionally biased region" description="Low complexity" evidence="1">
    <location>
        <begin position="26"/>
        <end position="59"/>
    </location>
</feature>
<feature type="transmembrane region" description="Helical" evidence="2">
    <location>
        <begin position="606"/>
        <end position="627"/>
    </location>
</feature>
<dbReference type="EMBL" id="QUQM01000007">
    <property type="protein sequence ID" value="KAA8645846.1"/>
    <property type="molecule type" value="Genomic_DNA"/>
</dbReference>
<dbReference type="InterPro" id="IPR021840">
    <property type="entry name" value="DUF3433"/>
</dbReference>
<dbReference type="GeneID" id="54329969"/>
<feature type="region of interest" description="Disordered" evidence="1">
    <location>
        <begin position="1"/>
        <end position="149"/>
    </location>
</feature>
<protein>
    <recommendedName>
        <fullName evidence="5">Phosphoribosylaminoimidazole-succinocarboxamide synthase</fullName>
    </recommendedName>
</protein>
<keyword evidence="2" id="KW-0472">Membrane</keyword>
<accession>A0A5M9MJ04</accession>
<feature type="region of interest" description="Disordered" evidence="1">
    <location>
        <begin position="195"/>
        <end position="232"/>
    </location>
</feature>
<dbReference type="RefSeq" id="XP_033425207.1">
    <property type="nucleotide sequence ID" value="XM_033571892.1"/>
</dbReference>
<evidence type="ECO:0008006" key="5">
    <source>
        <dbReference type="Google" id="ProtNLM"/>
    </source>
</evidence>
<evidence type="ECO:0000313" key="4">
    <source>
        <dbReference type="Proteomes" id="UP000324241"/>
    </source>
</evidence>
<dbReference type="AlphaFoldDB" id="A0A5M9MJ04"/>
<feature type="compositionally biased region" description="Polar residues" evidence="1">
    <location>
        <begin position="121"/>
        <end position="133"/>
    </location>
</feature>
<dbReference type="OrthoDB" id="3057599at2759"/>
<organism evidence="3 4">
    <name type="scientific">Aspergillus tanneri</name>
    <dbReference type="NCBI Taxonomy" id="1220188"/>
    <lineage>
        <taxon>Eukaryota</taxon>
        <taxon>Fungi</taxon>
        <taxon>Dikarya</taxon>
        <taxon>Ascomycota</taxon>
        <taxon>Pezizomycotina</taxon>
        <taxon>Eurotiomycetes</taxon>
        <taxon>Eurotiomycetidae</taxon>
        <taxon>Eurotiales</taxon>
        <taxon>Aspergillaceae</taxon>
        <taxon>Aspergillus</taxon>
        <taxon>Aspergillus subgen. Circumdati</taxon>
    </lineage>
</organism>
<proteinExistence type="predicted"/>
<dbReference type="VEuPathDB" id="FungiDB:EYZ11_010013"/>
<gene>
    <name evidence="3" type="ORF">ATNIH1004_007267</name>
</gene>
<feature type="transmembrane region" description="Helical" evidence="2">
    <location>
        <begin position="713"/>
        <end position="735"/>
    </location>
</feature>
<sequence>MLAPSSANVSLRTVSSNRPQLQRTESQQSAAASDDYYSFSDHTSSSRSPSGGSRVTVVRYATPNSHPVSRTSSPALSRTHLAPSMASQSEKFGGSQSQNRSTPSRSATAVRMVEDRPVHTSPMSNSTSRQMPSDSYAGPAPTPGVDDSPYIRFAIGQLTRNEEVGSLSRQSSVASSESRVERLVWDEGLGYFVRSSSPERTATTQRPSSQPSSPKPEFRPPQNSVDPESFRPVDPPEDSLLYPSLDFVPMVLRPWALVAIIIFCLLMIAGIGFCNTWSQKHQGFWDYEGLGGGRYFVVQFLPQILAVIITFWTFVIQAAVCRTIPFAIMASERPLGRVLQMLSTLPRNFMLPDLSHFRHGEALVGFSLLTIWLSNLISLPLLSCLFQAKWYVIDGKGMWRWTSVISIGWALIAMYGLLAIGLLLLTLRFANTWSGLMWDPVCLADLISIIQRSNVLRDFEQSETVPDVGETLDPKTLRLGYWQLPNRENIFYGIGEVGAPIGNPSLHRIEKNRERQYQGLSKVSFDLELQTMVGKGDFDEHLFSPAVRYRWVPWFLRGTFVVAWTMTISALFIAFVLVSFINDAIKGGFPPRLPTLPSTGAFSSSNFLYSFIPSLIGNVLFLAWQPIDVYFRALQPFVALSHPDGAQAEQTLLLSYPSRLPFQVTVLALLNKHYKVAWISFMALVSAAMPILAGGVFLAMWYPTHEEIRISALMPAFYALVAFCALYTVSFFAIWPRRCRYLPHDISTLADQISFFYQSPLLADKLLREPRSKADLVTRLVIAPPGDREFPTYGFGIFVGRDGKEHLGIDRFQRPGRADMLITTGSMK</sequence>
<evidence type="ECO:0000256" key="2">
    <source>
        <dbReference type="SAM" id="Phobius"/>
    </source>
</evidence>
<feature type="compositionally biased region" description="Polar residues" evidence="1">
    <location>
        <begin position="1"/>
        <end position="25"/>
    </location>
</feature>
<evidence type="ECO:0000256" key="1">
    <source>
        <dbReference type="SAM" id="MobiDB-lite"/>
    </source>
</evidence>